<accession>K0JT44</accession>
<dbReference type="Gene3D" id="1.10.10.10">
    <property type="entry name" value="Winged helix-like DNA-binding domain superfamily/Winged helix DNA-binding domain"/>
    <property type="match status" value="1"/>
</dbReference>
<dbReference type="Proteomes" id="UP000006281">
    <property type="component" value="Chromosome"/>
</dbReference>
<dbReference type="InterPro" id="IPR036390">
    <property type="entry name" value="WH_DNA-bd_sf"/>
</dbReference>
<dbReference type="InterPro" id="IPR000524">
    <property type="entry name" value="Tscrpt_reg_HTH_GntR"/>
</dbReference>
<dbReference type="InterPro" id="IPR036388">
    <property type="entry name" value="WH-like_DNA-bd_sf"/>
</dbReference>
<dbReference type="RefSeq" id="WP_015098805.1">
    <property type="nucleotide sequence ID" value="NC_019673.1"/>
</dbReference>
<dbReference type="PROSITE" id="PS50949">
    <property type="entry name" value="HTH_GNTR"/>
    <property type="match status" value="1"/>
</dbReference>
<keyword evidence="1" id="KW-0805">Transcription regulation</keyword>
<evidence type="ECO:0000259" key="4">
    <source>
        <dbReference type="PROSITE" id="PS50949"/>
    </source>
</evidence>
<dbReference type="Pfam" id="PF00392">
    <property type="entry name" value="GntR"/>
    <property type="match status" value="1"/>
</dbReference>
<evidence type="ECO:0000256" key="3">
    <source>
        <dbReference type="ARBA" id="ARBA00023163"/>
    </source>
</evidence>
<keyword evidence="3" id="KW-0804">Transcription</keyword>
<dbReference type="InterPro" id="IPR050679">
    <property type="entry name" value="Bact_HTH_transcr_reg"/>
</dbReference>
<dbReference type="EMBL" id="HE804045">
    <property type="protein sequence ID" value="CCH28692.1"/>
    <property type="molecule type" value="Genomic_DNA"/>
</dbReference>
<proteinExistence type="predicted"/>
<organism evidence="5 6">
    <name type="scientific">Saccharothrix espanaensis (strain ATCC 51144 / DSM 44229 / JCM 9112 / NBRC 15066 / NRRL 15764)</name>
    <dbReference type="NCBI Taxonomy" id="1179773"/>
    <lineage>
        <taxon>Bacteria</taxon>
        <taxon>Bacillati</taxon>
        <taxon>Actinomycetota</taxon>
        <taxon>Actinomycetes</taxon>
        <taxon>Pseudonocardiales</taxon>
        <taxon>Pseudonocardiaceae</taxon>
        <taxon>Saccharothrix</taxon>
    </lineage>
</organism>
<dbReference type="SMART" id="SM00345">
    <property type="entry name" value="HTH_GNTR"/>
    <property type="match status" value="1"/>
</dbReference>
<evidence type="ECO:0000256" key="1">
    <source>
        <dbReference type="ARBA" id="ARBA00023015"/>
    </source>
</evidence>
<dbReference type="AlphaFoldDB" id="K0JT44"/>
<reference evidence="5 6" key="1">
    <citation type="journal article" date="2012" name="BMC Genomics">
        <title>Complete genome sequence of Saccharothrix espanaensis DSM 44229T and comparison to the other completely sequenced Pseudonocardiaceae.</title>
        <authorList>
            <person name="Strobel T."/>
            <person name="Al-Dilaimi A."/>
            <person name="Blom J."/>
            <person name="Gessner A."/>
            <person name="Kalinowski J."/>
            <person name="Luzhetska M."/>
            <person name="Puhler A."/>
            <person name="Szczepanowski R."/>
            <person name="Bechthold A."/>
            <person name="Ruckert C."/>
        </authorList>
    </citation>
    <scope>NUCLEOTIDE SEQUENCE [LARGE SCALE GENOMIC DNA]</scope>
    <source>
        <strain evidence="6">ATCC 51144 / DSM 44229 / JCM 9112 / NBRC 15066 / NRRL 15764</strain>
    </source>
</reference>
<dbReference type="PRINTS" id="PR00035">
    <property type="entry name" value="HTHGNTR"/>
</dbReference>
<feature type="domain" description="HTH gntR-type" evidence="4">
    <location>
        <begin position="9"/>
        <end position="77"/>
    </location>
</feature>
<dbReference type="KEGG" id="sesp:BN6_13660"/>
<sequence>METEAADGRPAYQQLADALRRAIAAGTYAPGDQLPTMNELADKHGIAVMTVRESIKMLASEGLVVARQGKGVFVLRAPTPDQVPVSGAQVVTMLHQLERVVDQLSDRLAVVEQRLDQEDGSRPGPTV</sequence>
<keyword evidence="2" id="KW-0238">DNA-binding</keyword>
<name>K0JT44_SACES</name>
<dbReference type="PATRIC" id="fig|1179773.3.peg.1375"/>
<dbReference type="HOGENOM" id="CLU_017584_10_3_11"/>
<dbReference type="OrthoDB" id="3615556at2"/>
<dbReference type="eggNOG" id="COG2188">
    <property type="taxonomic scope" value="Bacteria"/>
</dbReference>
<dbReference type="CDD" id="cd07377">
    <property type="entry name" value="WHTH_GntR"/>
    <property type="match status" value="1"/>
</dbReference>
<dbReference type="PANTHER" id="PTHR44846:SF17">
    <property type="entry name" value="GNTR-FAMILY TRANSCRIPTIONAL REGULATOR"/>
    <property type="match status" value="1"/>
</dbReference>
<gene>
    <name evidence="5" type="ordered locus">BN6_13660</name>
</gene>
<dbReference type="SUPFAM" id="SSF46785">
    <property type="entry name" value="Winged helix' DNA-binding domain"/>
    <property type="match status" value="1"/>
</dbReference>
<evidence type="ECO:0000313" key="6">
    <source>
        <dbReference type="Proteomes" id="UP000006281"/>
    </source>
</evidence>
<dbReference type="GO" id="GO:0003677">
    <property type="term" value="F:DNA binding"/>
    <property type="evidence" value="ECO:0007669"/>
    <property type="project" value="UniProtKB-KW"/>
</dbReference>
<evidence type="ECO:0000313" key="5">
    <source>
        <dbReference type="EMBL" id="CCH28692.1"/>
    </source>
</evidence>
<dbReference type="BioCyc" id="SESP1179773:BN6_RS06725-MONOMER"/>
<dbReference type="GO" id="GO:0045892">
    <property type="term" value="P:negative regulation of DNA-templated transcription"/>
    <property type="evidence" value="ECO:0007669"/>
    <property type="project" value="TreeGrafter"/>
</dbReference>
<protein>
    <recommendedName>
        <fullName evidence="4">HTH gntR-type domain-containing protein</fullName>
    </recommendedName>
</protein>
<keyword evidence="6" id="KW-1185">Reference proteome</keyword>
<dbReference type="GO" id="GO:0003700">
    <property type="term" value="F:DNA-binding transcription factor activity"/>
    <property type="evidence" value="ECO:0007669"/>
    <property type="project" value="InterPro"/>
</dbReference>
<dbReference type="PANTHER" id="PTHR44846">
    <property type="entry name" value="MANNOSYL-D-GLYCERATE TRANSPORT/METABOLISM SYSTEM REPRESSOR MNGR-RELATED"/>
    <property type="match status" value="1"/>
</dbReference>
<evidence type="ECO:0000256" key="2">
    <source>
        <dbReference type="ARBA" id="ARBA00023125"/>
    </source>
</evidence>
<dbReference type="STRING" id="1179773.BN6_13660"/>